<dbReference type="OMA" id="ECHINGI"/>
<evidence type="ECO:0000259" key="13">
    <source>
        <dbReference type="PROSITE" id="PS50918"/>
    </source>
</evidence>
<evidence type="ECO:0000256" key="4">
    <source>
        <dbReference type="ARBA" id="ARBA00022490"/>
    </source>
</evidence>
<feature type="compositionally biased region" description="Low complexity" evidence="12">
    <location>
        <begin position="484"/>
        <end position="495"/>
    </location>
</feature>
<dbReference type="InterPro" id="IPR004170">
    <property type="entry name" value="WWE_dom"/>
</dbReference>
<feature type="region of interest" description="Disordered" evidence="12">
    <location>
        <begin position="478"/>
        <end position="529"/>
    </location>
</feature>
<accession>A0A1Y1IIK1</accession>
<evidence type="ECO:0000256" key="5">
    <source>
        <dbReference type="ARBA" id="ARBA00022737"/>
    </source>
</evidence>
<keyword evidence="15" id="KW-1185">Reference proteome</keyword>
<dbReference type="InterPro" id="IPR033351">
    <property type="entry name" value="POC5"/>
</dbReference>
<feature type="coiled-coil region" evidence="11">
    <location>
        <begin position="244"/>
        <end position="271"/>
    </location>
</feature>
<sequence length="616" mass="67761">MEVEGELLEVSELQRDVLYLEEKHAEAFDMSCMSPPLSPSPILSPNTPSTELPSAFQFRFKIDTSSEFEAGMLDAADSLKDNFLTMNARVTSPGAARVKNEWSRVETAGTVHEVQVTEANSGEQDALSAEGEDLALPAESECSPNAILTTLEYAAYAPGEEQSEVSSPGSNGPEGRPEVDIAVDKHPIDVTHDAEGSDIDLDIEKLALEIEAHNRATSNAVMSRFVEVKKKLVQHEQETLELARMQHQKELSRMNGEMARLRTEHDDAVKRARDMVDMANRAAELVALRGQQNRNTAALCAVLWKWKEETNWQKYLKRMERKATQQYEQNYRQRQPLRKWRKLTKLAKLHMLEFKTKMSLKEEKERLAAESAGEVQRLHQDAADLRSQLAEEKKAREKLEEDMKRAFMRGVCALNIEALAMMKRGGLQAVQDDFDSPNTVVTGPPLIKEHVQYYEEVEPKSASVEAANAAVFYRSTSPGAVRNASPSKSAAAAGSLNHGESPPRDPPPGESVGQELDAPMDGTAPEQRTVSEQLKRKLAAVMGSKGTGNGAANVSSTLGGGVAFAKKLDAVVDVRPQSRGNGGVVKNEAINQGRRTSEVRSAVNGVRVGAEPPRWN</sequence>
<comment type="subcellular location">
    <subcellularLocation>
        <location evidence="1">Cytoplasm</location>
        <location evidence="1">Cytoskeleton</location>
        <location evidence="1">Microtubule organizing center</location>
        <location evidence="1">Centrosome</location>
        <location evidence="1">Centriole</location>
    </subcellularLocation>
</comment>
<evidence type="ECO:0000256" key="3">
    <source>
        <dbReference type="ARBA" id="ARBA00014910"/>
    </source>
</evidence>
<evidence type="ECO:0000256" key="12">
    <source>
        <dbReference type="SAM" id="MobiDB-lite"/>
    </source>
</evidence>
<dbReference type="EMBL" id="DF237524">
    <property type="protein sequence ID" value="GAQ89902.1"/>
    <property type="molecule type" value="Genomic_DNA"/>
</dbReference>
<dbReference type="PANTHER" id="PTHR28618">
    <property type="entry name" value="CENTROSOMAL PROTEIN POC5"/>
    <property type="match status" value="1"/>
</dbReference>
<dbReference type="PROSITE" id="PS50918">
    <property type="entry name" value="WWE"/>
    <property type="match status" value="1"/>
</dbReference>
<organism evidence="14 15">
    <name type="scientific">Klebsormidium nitens</name>
    <name type="common">Green alga</name>
    <name type="synonym">Ulothrix nitens</name>
    <dbReference type="NCBI Taxonomy" id="105231"/>
    <lineage>
        <taxon>Eukaryota</taxon>
        <taxon>Viridiplantae</taxon>
        <taxon>Streptophyta</taxon>
        <taxon>Klebsormidiophyceae</taxon>
        <taxon>Klebsormidiales</taxon>
        <taxon>Klebsormidiaceae</taxon>
        <taxon>Klebsormidium</taxon>
    </lineage>
</organism>
<protein>
    <recommendedName>
        <fullName evidence="3">Centrosomal protein POC5</fullName>
    </recommendedName>
    <alternativeName>
        <fullName evidence="9">Protein of centriole 5</fullName>
    </alternativeName>
</protein>
<proteinExistence type="inferred from homology"/>
<dbReference type="OrthoDB" id="10064898at2759"/>
<feature type="region of interest" description="Disordered" evidence="12">
    <location>
        <begin position="579"/>
        <end position="616"/>
    </location>
</feature>
<keyword evidence="5" id="KW-0677">Repeat</keyword>
<reference evidence="14 15" key="1">
    <citation type="journal article" date="2014" name="Nat. Commun.">
        <title>Klebsormidium flaccidum genome reveals primary factors for plant terrestrial adaptation.</title>
        <authorList>
            <person name="Hori K."/>
            <person name="Maruyama F."/>
            <person name="Fujisawa T."/>
            <person name="Togashi T."/>
            <person name="Yamamoto N."/>
            <person name="Seo M."/>
            <person name="Sato S."/>
            <person name="Yamada T."/>
            <person name="Mori H."/>
            <person name="Tajima N."/>
            <person name="Moriyama T."/>
            <person name="Ikeuchi M."/>
            <person name="Watanabe M."/>
            <person name="Wada H."/>
            <person name="Kobayashi K."/>
            <person name="Saito M."/>
            <person name="Masuda T."/>
            <person name="Sasaki-Sekimoto Y."/>
            <person name="Mashiguchi K."/>
            <person name="Awai K."/>
            <person name="Shimojima M."/>
            <person name="Masuda S."/>
            <person name="Iwai M."/>
            <person name="Nobusawa T."/>
            <person name="Narise T."/>
            <person name="Kondo S."/>
            <person name="Saito H."/>
            <person name="Sato R."/>
            <person name="Murakawa M."/>
            <person name="Ihara Y."/>
            <person name="Oshima-Yamada Y."/>
            <person name="Ohtaka K."/>
            <person name="Satoh M."/>
            <person name="Sonobe K."/>
            <person name="Ishii M."/>
            <person name="Ohtani R."/>
            <person name="Kanamori-Sato M."/>
            <person name="Honoki R."/>
            <person name="Miyazaki D."/>
            <person name="Mochizuki H."/>
            <person name="Umetsu J."/>
            <person name="Higashi K."/>
            <person name="Shibata D."/>
            <person name="Kamiya Y."/>
            <person name="Sato N."/>
            <person name="Nakamura Y."/>
            <person name="Tabata S."/>
            <person name="Ida S."/>
            <person name="Kurokawa K."/>
            <person name="Ohta H."/>
        </authorList>
    </citation>
    <scope>NUCLEOTIDE SEQUENCE [LARGE SCALE GENOMIC DNA]</scope>
    <source>
        <strain evidence="14 15">NIES-2285</strain>
    </source>
</reference>
<keyword evidence="4" id="KW-0963">Cytoplasm</keyword>
<gene>
    <name evidence="14" type="ORF">KFL_005750030</name>
</gene>
<keyword evidence="8" id="KW-0131">Cell cycle</keyword>
<evidence type="ECO:0000256" key="7">
    <source>
        <dbReference type="ARBA" id="ARBA00023212"/>
    </source>
</evidence>
<evidence type="ECO:0000313" key="15">
    <source>
        <dbReference type="Proteomes" id="UP000054558"/>
    </source>
</evidence>
<evidence type="ECO:0000256" key="9">
    <source>
        <dbReference type="ARBA" id="ARBA00031694"/>
    </source>
</evidence>
<keyword evidence="6 11" id="KW-0175">Coiled coil</keyword>
<dbReference type="Proteomes" id="UP000054558">
    <property type="component" value="Unassembled WGS sequence"/>
</dbReference>
<dbReference type="GO" id="GO:0005814">
    <property type="term" value="C:centriole"/>
    <property type="evidence" value="ECO:0007669"/>
    <property type="project" value="UniProtKB-SubCell"/>
</dbReference>
<evidence type="ECO:0000256" key="8">
    <source>
        <dbReference type="ARBA" id="ARBA00023306"/>
    </source>
</evidence>
<feature type="coiled-coil region" evidence="11">
    <location>
        <begin position="375"/>
        <end position="409"/>
    </location>
</feature>
<name>A0A1Y1IIK1_KLENI</name>
<evidence type="ECO:0000256" key="6">
    <source>
        <dbReference type="ARBA" id="ARBA00023054"/>
    </source>
</evidence>
<comment type="similarity">
    <text evidence="2">Belongs to the POC5 family.</text>
</comment>
<feature type="region of interest" description="Disordered" evidence="12">
    <location>
        <begin position="159"/>
        <end position="179"/>
    </location>
</feature>
<dbReference type="AlphaFoldDB" id="A0A1Y1IIK1"/>
<dbReference type="STRING" id="105231.A0A1Y1IIK1"/>
<dbReference type="PANTHER" id="PTHR28618:SF1">
    <property type="entry name" value="CENTROSOMAL PROTEIN POC5"/>
    <property type="match status" value="1"/>
</dbReference>
<comment type="function">
    <text evidence="10">Essential for the assembly of the distal half of centrioles, required for centriole elongation. Acts as a negative regulator of centriole elongation.</text>
</comment>
<evidence type="ECO:0000256" key="10">
    <source>
        <dbReference type="ARBA" id="ARBA00049959"/>
    </source>
</evidence>
<evidence type="ECO:0000256" key="2">
    <source>
        <dbReference type="ARBA" id="ARBA00010411"/>
    </source>
</evidence>
<evidence type="ECO:0000256" key="11">
    <source>
        <dbReference type="SAM" id="Coils"/>
    </source>
</evidence>
<keyword evidence="7" id="KW-0206">Cytoskeleton</keyword>
<evidence type="ECO:0000256" key="1">
    <source>
        <dbReference type="ARBA" id="ARBA00004114"/>
    </source>
</evidence>
<feature type="domain" description="WWE" evidence="13">
    <location>
        <begin position="290"/>
        <end position="377"/>
    </location>
</feature>
<evidence type="ECO:0000313" key="14">
    <source>
        <dbReference type="EMBL" id="GAQ89902.1"/>
    </source>
</evidence>